<accession>A0A9X0U6C6</accession>
<dbReference type="AlphaFoldDB" id="A0A9X0U6C6"/>
<feature type="signal peptide" evidence="2">
    <location>
        <begin position="1"/>
        <end position="30"/>
    </location>
</feature>
<feature type="chain" id="PRO_5040754757" description="Transporter" evidence="2">
    <location>
        <begin position="31"/>
        <end position="334"/>
    </location>
</feature>
<feature type="region of interest" description="Disordered" evidence="1">
    <location>
        <begin position="152"/>
        <end position="171"/>
    </location>
</feature>
<evidence type="ECO:0000256" key="1">
    <source>
        <dbReference type="SAM" id="MobiDB-lite"/>
    </source>
</evidence>
<name>A0A9X0U6C6_9BACT</name>
<dbReference type="Proteomes" id="UP000535182">
    <property type="component" value="Unassembled WGS sequence"/>
</dbReference>
<dbReference type="RefSeq" id="WP_183981276.1">
    <property type="nucleotide sequence ID" value="NZ_JACHEB010000015.1"/>
</dbReference>
<evidence type="ECO:0000313" key="4">
    <source>
        <dbReference type="Proteomes" id="UP000535182"/>
    </source>
</evidence>
<sequence length="334" mass="36124">MPLGSRRWFARCSVLMFFGALLVFIGSAAAQGGPPFRTDDPETPGNRHWEINFGWIGDRNPGAGAYQVPDFDINYGLGDRIQLKYEIPIAIEETRPLGVSSGSPQAGQVIGGLGESLLGIKWRFYERYPTSPWIKGRFGTGLLGAFGHHETTAPAEASGDSPGEANSPEGKVSFSLSTYPQLFLDNPTRAVPRGVVAPGPNFFLPLEVNGRIGPIRYDGEVGYNFGNHALPQSWGRGLLIGHEFGDRTEAYLELYDQQDANRIGPGQGVGQFATGMSKQRQTTLGLGGRQALNRGKTLNLLLMGGRSFQSISPSNSQPSWIAYVGLQVLLGPKE</sequence>
<proteinExistence type="predicted"/>
<gene>
    <name evidence="3" type="ORF">HDF14_005078</name>
</gene>
<comment type="caution">
    <text evidence="3">The sequence shown here is derived from an EMBL/GenBank/DDBJ whole genome shotgun (WGS) entry which is preliminary data.</text>
</comment>
<protein>
    <recommendedName>
        <fullName evidence="5">Transporter</fullName>
    </recommendedName>
</protein>
<keyword evidence="4" id="KW-1185">Reference proteome</keyword>
<dbReference type="EMBL" id="JACHEB010000015">
    <property type="protein sequence ID" value="MBB5331431.1"/>
    <property type="molecule type" value="Genomic_DNA"/>
</dbReference>
<evidence type="ECO:0008006" key="5">
    <source>
        <dbReference type="Google" id="ProtNLM"/>
    </source>
</evidence>
<evidence type="ECO:0000313" key="3">
    <source>
        <dbReference type="EMBL" id="MBB5331431.1"/>
    </source>
</evidence>
<reference evidence="3 4" key="1">
    <citation type="submission" date="2020-08" db="EMBL/GenBank/DDBJ databases">
        <title>Genomic Encyclopedia of Type Strains, Phase IV (KMG-V): Genome sequencing to study the core and pangenomes of soil and plant-associated prokaryotes.</title>
        <authorList>
            <person name="Whitman W."/>
        </authorList>
    </citation>
    <scope>NUCLEOTIDE SEQUENCE [LARGE SCALE GENOMIC DNA]</scope>
    <source>
        <strain evidence="3 4">X5P2</strain>
    </source>
</reference>
<evidence type="ECO:0000256" key="2">
    <source>
        <dbReference type="SAM" id="SignalP"/>
    </source>
</evidence>
<keyword evidence="2" id="KW-0732">Signal</keyword>
<organism evidence="3 4">
    <name type="scientific">Tunturiibacter gelidiferens</name>
    <dbReference type="NCBI Taxonomy" id="3069689"/>
    <lineage>
        <taxon>Bacteria</taxon>
        <taxon>Pseudomonadati</taxon>
        <taxon>Acidobacteriota</taxon>
        <taxon>Terriglobia</taxon>
        <taxon>Terriglobales</taxon>
        <taxon>Acidobacteriaceae</taxon>
        <taxon>Tunturiibacter</taxon>
    </lineage>
</organism>